<evidence type="ECO:0000313" key="2">
    <source>
        <dbReference type="EMBL" id="KAG9271310.1"/>
    </source>
</evidence>
<feature type="region of interest" description="Disordered" evidence="1">
    <location>
        <begin position="50"/>
        <end position="80"/>
    </location>
</feature>
<name>A0A8T2LII3_ASTMX</name>
<comment type="caution">
    <text evidence="2">The sequence shown here is derived from an EMBL/GenBank/DDBJ whole genome shotgun (WGS) entry which is preliminary data.</text>
</comment>
<sequence>MDPQWRSRPLPTVWIEGQLEGLLPTSHPEPPLLSTTPARSGVDVLVLDAEAEPSHRLDTNSTEPESEPVPVAQAEGDLESSVEVMVESIDTAPKSKRGWLQRCLRLWRSTASTLLSCCPYRVNRYNKKWRG</sequence>
<protein>
    <submittedName>
        <fullName evidence="2">Uncharacterized protein</fullName>
    </submittedName>
</protein>
<evidence type="ECO:0000256" key="1">
    <source>
        <dbReference type="SAM" id="MobiDB-lite"/>
    </source>
</evidence>
<reference evidence="2 3" key="1">
    <citation type="submission" date="2021-07" db="EMBL/GenBank/DDBJ databases">
        <authorList>
            <person name="Imarazene B."/>
            <person name="Zahm M."/>
            <person name="Klopp C."/>
            <person name="Cabau C."/>
            <person name="Beille S."/>
            <person name="Jouanno E."/>
            <person name="Castinel A."/>
            <person name="Lluch J."/>
            <person name="Gil L."/>
            <person name="Kuchtly C."/>
            <person name="Lopez Roques C."/>
            <person name="Donnadieu C."/>
            <person name="Parrinello H."/>
            <person name="Journot L."/>
            <person name="Du K."/>
            <person name="Schartl M."/>
            <person name="Retaux S."/>
            <person name="Guiguen Y."/>
        </authorList>
    </citation>
    <scope>NUCLEOTIDE SEQUENCE [LARGE SCALE GENOMIC DNA]</scope>
    <source>
        <strain evidence="2">Pach_M1</strain>
        <tissue evidence="2">Testis</tissue>
    </source>
</reference>
<evidence type="ECO:0000313" key="3">
    <source>
        <dbReference type="Proteomes" id="UP000752171"/>
    </source>
</evidence>
<dbReference type="EMBL" id="JAICCE010000011">
    <property type="protein sequence ID" value="KAG9271310.1"/>
    <property type="molecule type" value="Genomic_DNA"/>
</dbReference>
<dbReference type="AlphaFoldDB" id="A0A8T2LII3"/>
<proteinExistence type="predicted"/>
<gene>
    <name evidence="2" type="ORF">AMEX_G14216</name>
</gene>
<accession>A0A8T2LII3</accession>
<dbReference type="Proteomes" id="UP000752171">
    <property type="component" value="Unassembled WGS sequence"/>
</dbReference>
<organism evidence="2 3">
    <name type="scientific">Astyanax mexicanus</name>
    <name type="common">Blind cave fish</name>
    <name type="synonym">Astyanax fasciatus mexicanus</name>
    <dbReference type="NCBI Taxonomy" id="7994"/>
    <lineage>
        <taxon>Eukaryota</taxon>
        <taxon>Metazoa</taxon>
        <taxon>Chordata</taxon>
        <taxon>Craniata</taxon>
        <taxon>Vertebrata</taxon>
        <taxon>Euteleostomi</taxon>
        <taxon>Actinopterygii</taxon>
        <taxon>Neopterygii</taxon>
        <taxon>Teleostei</taxon>
        <taxon>Ostariophysi</taxon>
        <taxon>Characiformes</taxon>
        <taxon>Characoidei</taxon>
        <taxon>Acestrorhamphidae</taxon>
        <taxon>Acestrorhamphinae</taxon>
        <taxon>Astyanax</taxon>
    </lineage>
</organism>